<dbReference type="AlphaFoldDB" id="U2ZGE1"/>
<dbReference type="RefSeq" id="WP_021704724.1">
    <property type="nucleotide sequence ID" value="NZ_BATJ01000005.1"/>
</dbReference>
<organism evidence="2 3">
    <name type="scientific">Vibrio proteolyticus NBRC 13287</name>
    <dbReference type="NCBI Taxonomy" id="1219065"/>
    <lineage>
        <taxon>Bacteria</taxon>
        <taxon>Pseudomonadati</taxon>
        <taxon>Pseudomonadota</taxon>
        <taxon>Gammaproteobacteria</taxon>
        <taxon>Vibrionales</taxon>
        <taxon>Vibrionaceae</taxon>
        <taxon>Vibrio</taxon>
    </lineage>
</organism>
<dbReference type="SUPFAM" id="SSF55073">
    <property type="entry name" value="Nucleotide cyclase"/>
    <property type="match status" value="1"/>
</dbReference>
<keyword evidence="3" id="KW-1185">Reference proteome</keyword>
<dbReference type="SMART" id="SM00267">
    <property type="entry name" value="GGDEF"/>
    <property type="match status" value="1"/>
</dbReference>
<reference evidence="2 3" key="1">
    <citation type="submission" date="2013-09" db="EMBL/GenBank/DDBJ databases">
        <title>Whole genome shotgun sequence of Vibrio proteolyticus NBRC 13287.</title>
        <authorList>
            <person name="Isaki S."/>
            <person name="Hosoyama A."/>
            <person name="Numata M."/>
            <person name="Hashimoto M."/>
            <person name="Hosoyama Y."/>
            <person name="Tsuchikane K."/>
            <person name="Noguchi M."/>
            <person name="Hirakata S."/>
            <person name="Ichikawa N."/>
            <person name="Ohji S."/>
            <person name="Yamazoe A."/>
            <person name="Fujita N."/>
        </authorList>
    </citation>
    <scope>NUCLEOTIDE SEQUENCE [LARGE SCALE GENOMIC DNA]</scope>
    <source>
        <strain evidence="2 3">NBRC 13287</strain>
    </source>
</reference>
<dbReference type="EMBL" id="BATJ01000005">
    <property type="protein sequence ID" value="GAD66746.1"/>
    <property type="molecule type" value="Genomic_DNA"/>
</dbReference>
<dbReference type="NCBIfam" id="TIGR00254">
    <property type="entry name" value="GGDEF"/>
    <property type="match status" value="1"/>
</dbReference>
<dbReference type="STRING" id="1219065.VPR01S_05_00410"/>
<dbReference type="InterPro" id="IPR043128">
    <property type="entry name" value="Rev_trsase/Diguanyl_cyclase"/>
</dbReference>
<feature type="domain" description="GGDEF" evidence="1">
    <location>
        <begin position="184"/>
        <end position="302"/>
    </location>
</feature>
<dbReference type="eggNOG" id="COG2199">
    <property type="taxonomic scope" value="Bacteria"/>
</dbReference>
<evidence type="ECO:0000313" key="3">
    <source>
        <dbReference type="Proteomes" id="UP000016570"/>
    </source>
</evidence>
<dbReference type="Gene3D" id="3.30.70.270">
    <property type="match status" value="1"/>
</dbReference>
<comment type="caution">
    <text evidence="2">The sequence shown here is derived from an EMBL/GenBank/DDBJ whole genome shotgun (WGS) entry which is preliminary data.</text>
</comment>
<dbReference type="InterPro" id="IPR029787">
    <property type="entry name" value="Nucleotide_cyclase"/>
</dbReference>
<sequence length="302" mass="33118">MIDTQQCLTHPQLHADNISDWQHIVDLVARLSHTSNAAIIRSDHNGHNVMLAASHSEYFIPQQAVVGSAMHDLVHRTLDVNAPLCAETAELPFKWFIAQSITFSGGKSFGILCVALQEAPASEAETTALVAQFARSLGKDLTITDQIQGSLALNVKDTQTDVLNRGGFTLLAEQKIKDAPRTQLSIGVLSIDISRIDEVISAYGADKAQQCVETLAEVMHKVCREADIIGRLHDHSFAIVSLLNTRRELNQLAQRVHKDYLDMVTGTEDISLSDLTIGMHITDCFSKPTLDELLETARNDSA</sequence>
<evidence type="ECO:0000259" key="1">
    <source>
        <dbReference type="PROSITE" id="PS50887"/>
    </source>
</evidence>
<dbReference type="InterPro" id="IPR000160">
    <property type="entry name" value="GGDEF_dom"/>
</dbReference>
<name>U2ZGE1_VIBPR</name>
<dbReference type="PROSITE" id="PS50887">
    <property type="entry name" value="GGDEF"/>
    <property type="match status" value="1"/>
</dbReference>
<dbReference type="Proteomes" id="UP000016570">
    <property type="component" value="Unassembled WGS sequence"/>
</dbReference>
<dbReference type="Pfam" id="PF00990">
    <property type="entry name" value="GGDEF"/>
    <property type="match status" value="1"/>
</dbReference>
<protein>
    <recommendedName>
        <fullName evidence="1">GGDEF domain-containing protein</fullName>
    </recommendedName>
</protein>
<accession>U2ZGE1</accession>
<proteinExistence type="predicted"/>
<gene>
    <name evidence="2" type="ORF">VPR01S_05_00410</name>
</gene>
<evidence type="ECO:0000313" key="2">
    <source>
        <dbReference type="EMBL" id="GAD66746.1"/>
    </source>
</evidence>